<dbReference type="PANTHER" id="PTHR46066:SF2">
    <property type="entry name" value="CHITINASE DOMAIN-CONTAINING PROTEIN 1"/>
    <property type="match status" value="1"/>
</dbReference>
<dbReference type="RefSeq" id="WP_271713833.1">
    <property type="nucleotide sequence ID" value="NZ_AP024169.1"/>
</dbReference>
<dbReference type="PROSITE" id="PS51910">
    <property type="entry name" value="GH18_2"/>
    <property type="match status" value="1"/>
</dbReference>
<dbReference type="InterPro" id="IPR012854">
    <property type="entry name" value="Cu_amine_oxidase-like_N"/>
</dbReference>
<evidence type="ECO:0000313" key="3">
    <source>
        <dbReference type="EMBL" id="BCN32821.1"/>
    </source>
</evidence>
<feature type="domain" description="SH3b" evidence="1">
    <location>
        <begin position="164"/>
        <end position="232"/>
    </location>
</feature>
<dbReference type="SUPFAM" id="SSF51445">
    <property type="entry name" value="(Trans)glycosidases"/>
    <property type="match status" value="1"/>
</dbReference>
<dbReference type="Gene3D" id="3.20.20.80">
    <property type="entry name" value="Glycosidases"/>
    <property type="match status" value="1"/>
</dbReference>
<dbReference type="PROSITE" id="PS51781">
    <property type="entry name" value="SH3B"/>
    <property type="match status" value="1"/>
</dbReference>
<dbReference type="Gene3D" id="2.30.30.40">
    <property type="entry name" value="SH3 Domains"/>
    <property type="match status" value="1"/>
</dbReference>
<evidence type="ECO:0000313" key="4">
    <source>
        <dbReference type="Proteomes" id="UP000595897"/>
    </source>
</evidence>
<dbReference type="SMART" id="SM00636">
    <property type="entry name" value="Glyco_18"/>
    <property type="match status" value="1"/>
</dbReference>
<dbReference type="InterPro" id="IPR011583">
    <property type="entry name" value="Chitinase_II/V-like_cat"/>
</dbReference>
<sequence length="567" mass="64866">MRRKKKQLSIVTFLVLIIVVSVIAVLIIKFTPSKKVMSLKKYFNTSGNEVVLILQDKIYDKKGVIIDGTIYVDYDTVASQLNKRFYWDNNENLLIYTTPTEIIKTEVGSKDYYVNKSKSSLDYAIVKTDGDHVYVALDYVKKFSNLTYEAYKNPNRVVVQYKWGDVLSTAVEKDTELRYKPTIKSDILDKVKAGDELTLVDKSEKVMNNFTKVITKDGIIGYIKSNKVKASYYNTLKSNYEEPTYSSITKDYKINLVWHQVTNQQANNNLLGMLENTKGLTTISPTWFSVISNNGEISSLASDTYVNRAHDNGIEVWALVDDFNVEVDINKVLSRTSSREKLINELIAKTIQYNLDGINVDFENIKQKTGIHYIEFIRELSVKCRNNGIVLSIDNYVPMPYSRYYDREEQGVVADYIIIMAYDEHTASSEESGSVSSIGYVQTAIKNTLELAPKNKIVMGIPFYTRLWKEVTENGETKISAEAYSMPMAEDIVQAAGAKKRWDDTTKQYYAEYKKDGATYKIWLEEEKSIEAKMQLINASNLAGVAEWRLGFEKNSIWNVIQKYVNK</sequence>
<dbReference type="InterPro" id="IPR029070">
    <property type="entry name" value="Chitinase_insertion_sf"/>
</dbReference>
<dbReference type="GO" id="GO:0008061">
    <property type="term" value="F:chitin binding"/>
    <property type="evidence" value="ECO:0007669"/>
    <property type="project" value="InterPro"/>
</dbReference>
<dbReference type="Gene3D" id="3.10.50.10">
    <property type="match status" value="1"/>
</dbReference>
<dbReference type="EMBL" id="AP024169">
    <property type="protein sequence ID" value="BCN32821.1"/>
    <property type="molecule type" value="Genomic_DNA"/>
</dbReference>
<dbReference type="GO" id="GO:0005975">
    <property type="term" value="P:carbohydrate metabolic process"/>
    <property type="evidence" value="ECO:0007669"/>
    <property type="project" value="InterPro"/>
</dbReference>
<organism evidence="3 4">
    <name type="scientific">Anaeromicropila herbilytica</name>
    <dbReference type="NCBI Taxonomy" id="2785025"/>
    <lineage>
        <taxon>Bacteria</taxon>
        <taxon>Bacillati</taxon>
        <taxon>Bacillota</taxon>
        <taxon>Clostridia</taxon>
        <taxon>Lachnospirales</taxon>
        <taxon>Lachnospiraceae</taxon>
        <taxon>Anaeromicropila</taxon>
    </lineage>
</organism>
<dbReference type="Proteomes" id="UP000595897">
    <property type="component" value="Chromosome"/>
</dbReference>
<evidence type="ECO:0000259" key="2">
    <source>
        <dbReference type="PROSITE" id="PS51910"/>
    </source>
</evidence>
<dbReference type="Pfam" id="PF00704">
    <property type="entry name" value="Glyco_hydro_18"/>
    <property type="match status" value="1"/>
</dbReference>
<evidence type="ECO:0008006" key="5">
    <source>
        <dbReference type="Google" id="ProtNLM"/>
    </source>
</evidence>
<dbReference type="InterPro" id="IPR036582">
    <property type="entry name" value="Mao_N_sf"/>
</dbReference>
<dbReference type="AlphaFoldDB" id="A0A7R7EQA8"/>
<keyword evidence="4" id="KW-1185">Reference proteome</keyword>
<gene>
    <name evidence="3" type="ORF">bsdtb5_41160</name>
</gene>
<reference evidence="3 4" key="1">
    <citation type="submission" date="2020-11" db="EMBL/GenBank/DDBJ databases">
        <title>Draft genome sequencing of a Lachnospiraceae strain isolated from anoxic soil subjected to BSD treatment.</title>
        <authorList>
            <person name="Uek A."/>
            <person name="Tonouchi A."/>
        </authorList>
    </citation>
    <scope>NUCLEOTIDE SEQUENCE [LARGE SCALE GENOMIC DNA]</scope>
    <source>
        <strain evidence="3 4">TB5</strain>
    </source>
</reference>
<name>A0A7R7EQA8_9FIRM</name>
<feature type="domain" description="GH18" evidence="2">
    <location>
        <begin position="252"/>
        <end position="567"/>
    </location>
</feature>
<dbReference type="PANTHER" id="PTHR46066">
    <property type="entry name" value="CHITINASE DOMAIN-CONTAINING PROTEIN 1 FAMILY MEMBER"/>
    <property type="match status" value="1"/>
</dbReference>
<dbReference type="InterPro" id="IPR003646">
    <property type="entry name" value="SH3-like_bac-type"/>
</dbReference>
<dbReference type="InterPro" id="IPR001223">
    <property type="entry name" value="Glyco_hydro18_cat"/>
</dbReference>
<dbReference type="KEGG" id="ahb:bsdtb5_41160"/>
<protein>
    <recommendedName>
        <fullName evidence="5">Glycosyl hydrolase family 18</fullName>
    </recommendedName>
</protein>
<proteinExistence type="predicted"/>
<dbReference type="Pfam" id="PF07833">
    <property type="entry name" value="Cu_amine_oxidN1"/>
    <property type="match status" value="1"/>
</dbReference>
<dbReference type="InterPro" id="IPR017853">
    <property type="entry name" value="GH"/>
</dbReference>
<evidence type="ECO:0000259" key="1">
    <source>
        <dbReference type="PROSITE" id="PS51781"/>
    </source>
</evidence>
<dbReference type="SUPFAM" id="SSF55383">
    <property type="entry name" value="Copper amine oxidase, domain N"/>
    <property type="match status" value="1"/>
</dbReference>
<accession>A0A7R7EQA8</accession>